<dbReference type="SUPFAM" id="SSF109998">
    <property type="entry name" value="Triger factor/SurA peptide-binding domain-like"/>
    <property type="match status" value="1"/>
</dbReference>
<proteinExistence type="predicted"/>
<evidence type="ECO:0000313" key="3">
    <source>
        <dbReference type="EMBL" id="OGZ11750.1"/>
    </source>
</evidence>
<dbReference type="Pfam" id="PF13624">
    <property type="entry name" value="SurA_N_3"/>
    <property type="match status" value="1"/>
</dbReference>
<dbReference type="STRING" id="1798664.A3C93_02330"/>
<evidence type="ECO:0008006" key="5">
    <source>
        <dbReference type="Google" id="ProtNLM"/>
    </source>
</evidence>
<keyword evidence="2" id="KW-0472">Membrane</keyword>
<protein>
    <recommendedName>
        <fullName evidence="5">SurA N-terminal domain-containing protein</fullName>
    </recommendedName>
</protein>
<keyword evidence="1" id="KW-0732">Signal</keyword>
<dbReference type="Proteomes" id="UP000178636">
    <property type="component" value="Unassembled WGS sequence"/>
</dbReference>
<evidence type="ECO:0000313" key="4">
    <source>
        <dbReference type="Proteomes" id="UP000178636"/>
    </source>
</evidence>
<accession>A0A1G2DFV7</accession>
<reference evidence="3 4" key="1">
    <citation type="journal article" date="2016" name="Nat. Commun.">
        <title>Thousands of microbial genomes shed light on interconnected biogeochemical processes in an aquifer system.</title>
        <authorList>
            <person name="Anantharaman K."/>
            <person name="Brown C.T."/>
            <person name="Hug L.A."/>
            <person name="Sharon I."/>
            <person name="Castelle C.J."/>
            <person name="Probst A.J."/>
            <person name="Thomas B.C."/>
            <person name="Singh A."/>
            <person name="Wilkins M.J."/>
            <person name="Karaoz U."/>
            <person name="Brodie E.L."/>
            <person name="Williams K.H."/>
            <person name="Hubbard S.S."/>
            <person name="Banfield J.F."/>
        </authorList>
    </citation>
    <scope>NUCLEOTIDE SEQUENCE [LARGE SCALE GENOMIC DNA]</scope>
</reference>
<evidence type="ECO:0000256" key="2">
    <source>
        <dbReference type="SAM" id="Phobius"/>
    </source>
</evidence>
<dbReference type="Gene3D" id="1.10.4030.10">
    <property type="entry name" value="Porin chaperone SurA, peptide-binding domain"/>
    <property type="match status" value="1"/>
</dbReference>
<dbReference type="PANTHER" id="PTHR47637:SF1">
    <property type="entry name" value="CHAPERONE SURA"/>
    <property type="match status" value="1"/>
</dbReference>
<sequence>MEHHGEAQHEGSHKPKQVTLRFSKRTLTAIVIVLFLGALGYFGRGLFVAAVVDGTPISRVAVIRELESISGKQALDSLVAQRLIKAEALRKGITVTDKEVEEEIAKIGIQMSMQGSSLEAALAAQGMTEETLKKQLYVQKLLEKLVAGTIEVTDEEVAQYIKNNKIVVPPGQEEQQGAFIKDQLTQQKSNAAKTEFVNELRAKAKIVTVVEY</sequence>
<keyword evidence="2" id="KW-0812">Transmembrane</keyword>
<dbReference type="EMBL" id="MHLO01000029">
    <property type="protein sequence ID" value="OGZ11750.1"/>
    <property type="molecule type" value="Genomic_DNA"/>
</dbReference>
<organism evidence="3 4">
    <name type="scientific">Candidatus Lloydbacteria bacterium RIFCSPHIGHO2_02_FULL_54_17</name>
    <dbReference type="NCBI Taxonomy" id="1798664"/>
    <lineage>
        <taxon>Bacteria</taxon>
        <taxon>Candidatus Lloydiibacteriota</taxon>
    </lineage>
</organism>
<evidence type="ECO:0000256" key="1">
    <source>
        <dbReference type="ARBA" id="ARBA00022729"/>
    </source>
</evidence>
<dbReference type="PANTHER" id="PTHR47637">
    <property type="entry name" value="CHAPERONE SURA"/>
    <property type="match status" value="1"/>
</dbReference>
<keyword evidence="2" id="KW-1133">Transmembrane helix</keyword>
<comment type="caution">
    <text evidence="3">The sequence shown here is derived from an EMBL/GenBank/DDBJ whole genome shotgun (WGS) entry which is preliminary data.</text>
</comment>
<dbReference type="InterPro" id="IPR050280">
    <property type="entry name" value="OMP_Chaperone_SurA"/>
</dbReference>
<feature type="transmembrane region" description="Helical" evidence="2">
    <location>
        <begin position="26"/>
        <end position="52"/>
    </location>
</feature>
<dbReference type="InterPro" id="IPR027304">
    <property type="entry name" value="Trigger_fact/SurA_dom_sf"/>
</dbReference>
<gene>
    <name evidence="3" type="ORF">A3C93_02330</name>
</gene>
<dbReference type="AlphaFoldDB" id="A0A1G2DFV7"/>
<name>A0A1G2DFV7_9BACT</name>